<evidence type="ECO:0008006" key="4">
    <source>
        <dbReference type="Google" id="ProtNLM"/>
    </source>
</evidence>
<sequence>MWLICAGVAIVQLILGNAIVIYGELSYLIGTHAVLAVILLILSVYGYTRVNANVQKRILIGNIALVITTSVLGYLWTIFYSPLITLIHFFLALGVLSNFSVLYGLDRGSYQSPKA</sequence>
<keyword evidence="1" id="KW-0812">Transmembrane</keyword>
<gene>
    <name evidence="2" type="ORF">D1868_07460</name>
</gene>
<evidence type="ECO:0000313" key="3">
    <source>
        <dbReference type="Proteomes" id="UP000423396"/>
    </source>
</evidence>
<dbReference type="KEGG" id="sazo:D1868_07460"/>
<keyword evidence="3" id="KW-1185">Reference proteome</keyword>
<keyword evidence="1" id="KW-1133">Transmembrane helix</keyword>
<accession>A0A650CST1</accession>
<dbReference type="EMBL" id="CP045483">
    <property type="protein sequence ID" value="QGR20537.1"/>
    <property type="molecule type" value="Genomic_DNA"/>
</dbReference>
<dbReference type="AlphaFoldDB" id="A0A650CST1"/>
<name>A0A650CST1_9CREN</name>
<proteinExistence type="predicted"/>
<keyword evidence="1" id="KW-0472">Membrane</keyword>
<organism evidence="2 3">
    <name type="scientific">Stygiolobus azoricus</name>
    <dbReference type="NCBI Taxonomy" id="41675"/>
    <lineage>
        <taxon>Archaea</taxon>
        <taxon>Thermoproteota</taxon>
        <taxon>Thermoprotei</taxon>
        <taxon>Sulfolobales</taxon>
        <taxon>Sulfolobaceae</taxon>
        <taxon>Stygiolobus</taxon>
    </lineage>
</organism>
<dbReference type="OrthoDB" id="40639at2157"/>
<feature type="transmembrane region" description="Helical" evidence="1">
    <location>
        <begin position="59"/>
        <end position="80"/>
    </location>
</feature>
<evidence type="ECO:0000256" key="1">
    <source>
        <dbReference type="SAM" id="Phobius"/>
    </source>
</evidence>
<feature type="transmembrane region" description="Helical" evidence="1">
    <location>
        <begin position="28"/>
        <end position="47"/>
    </location>
</feature>
<protein>
    <recommendedName>
        <fullName evidence="4">Heme A synthase</fullName>
    </recommendedName>
</protein>
<dbReference type="Proteomes" id="UP000423396">
    <property type="component" value="Chromosome"/>
</dbReference>
<feature type="transmembrane region" description="Helical" evidence="1">
    <location>
        <begin position="86"/>
        <end position="105"/>
    </location>
</feature>
<reference evidence="2 3" key="1">
    <citation type="submission" date="2019-10" db="EMBL/GenBank/DDBJ databases">
        <title>Genome Sequences from Six Type Strain Members of the Archaeal Family Sulfolobaceae: Acidianus ambivalens, Acidianus infernus, Metallosphaera prunae, Stygiolobus azoricus, Sulfolobus metallicus, and Sulfurisphaera ohwakuensis.</title>
        <authorList>
            <person name="Counts J.A."/>
            <person name="Kelly R.M."/>
        </authorList>
    </citation>
    <scope>NUCLEOTIDE SEQUENCE [LARGE SCALE GENOMIC DNA]</scope>
    <source>
        <strain evidence="2 3">FC6</strain>
    </source>
</reference>
<evidence type="ECO:0000313" key="2">
    <source>
        <dbReference type="EMBL" id="QGR20537.1"/>
    </source>
</evidence>